<protein>
    <submittedName>
        <fullName evidence="2">Uncharacterized protein</fullName>
    </submittedName>
</protein>
<organism evidence="2">
    <name type="scientific">Haptolina ericina</name>
    <dbReference type="NCBI Taxonomy" id="156174"/>
    <lineage>
        <taxon>Eukaryota</taxon>
        <taxon>Haptista</taxon>
        <taxon>Haptophyta</taxon>
        <taxon>Prymnesiophyceae</taxon>
        <taxon>Prymnesiales</taxon>
        <taxon>Prymnesiaceae</taxon>
        <taxon>Haptolina</taxon>
    </lineage>
</organism>
<reference evidence="2" key="1">
    <citation type="submission" date="2021-01" db="EMBL/GenBank/DDBJ databases">
        <authorList>
            <person name="Corre E."/>
            <person name="Pelletier E."/>
            <person name="Niang G."/>
            <person name="Scheremetjew M."/>
            <person name="Finn R."/>
            <person name="Kale V."/>
            <person name="Holt S."/>
            <person name="Cochrane G."/>
            <person name="Meng A."/>
            <person name="Brown T."/>
            <person name="Cohen L."/>
        </authorList>
    </citation>
    <scope>NUCLEOTIDE SEQUENCE</scope>
    <source>
        <strain evidence="2">CCMP281</strain>
    </source>
</reference>
<keyword evidence="1" id="KW-0472">Membrane</keyword>
<dbReference type="AlphaFoldDB" id="A0A7S3F7G9"/>
<feature type="transmembrane region" description="Helical" evidence="1">
    <location>
        <begin position="136"/>
        <end position="153"/>
    </location>
</feature>
<keyword evidence="1" id="KW-0812">Transmembrane</keyword>
<accession>A0A7S3F7G9</accession>
<name>A0A7S3F7G9_9EUKA</name>
<feature type="transmembrane region" description="Helical" evidence="1">
    <location>
        <begin position="83"/>
        <end position="101"/>
    </location>
</feature>
<evidence type="ECO:0000256" key="1">
    <source>
        <dbReference type="SAM" id="Phobius"/>
    </source>
</evidence>
<proteinExistence type="predicted"/>
<keyword evidence="1" id="KW-1133">Transmembrane helix</keyword>
<evidence type="ECO:0000313" key="2">
    <source>
        <dbReference type="EMBL" id="CAE0131993.1"/>
    </source>
</evidence>
<sequence length="159" mass="16994">MFKLLVCTLSVASALKVEPALPKPALTKALALRGGLTLEQTSLLGVVYQGGFGVTLLADPEFFFGKDGIIPYFKSPVGPVGMFFGRGFGACLLALAAGHFLDGPSKSLCKLWAVAAVGIFFPMIKGLMDPENFINYMYKMQIAVHLIVTYLFAKAAALI</sequence>
<dbReference type="EMBL" id="HBHX01052482">
    <property type="protein sequence ID" value="CAE0131993.1"/>
    <property type="molecule type" value="Transcribed_RNA"/>
</dbReference>
<feature type="transmembrane region" description="Helical" evidence="1">
    <location>
        <begin position="108"/>
        <end position="124"/>
    </location>
</feature>
<gene>
    <name evidence="2" type="ORF">HERI1096_LOCUS28971</name>
</gene>